<proteinExistence type="predicted"/>
<evidence type="ECO:0000313" key="2">
    <source>
        <dbReference type="Proteomes" id="UP000027195"/>
    </source>
</evidence>
<dbReference type="AlphaFoldDB" id="A0A067MXC7"/>
<name>A0A067MXC7_BOTB1</name>
<organism evidence="1 2">
    <name type="scientific">Botryobasidium botryosum (strain FD-172 SS1)</name>
    <dbReference type="NCBI Taxonomy" id="930990"/>
    <lineage>
        <taxon>Eukaryota</taxon>
        <taxon>Fungi</taxon>
        <taxon>Dikarya</taxon>
        <taxon>Basidiomycota</taxon>
        <taxon>Agaricomycotina</taxon>
        <taxon>Agaricomycetes</taxon>
        <taxon>Cantharellales</taxon>
        <taxon>Botryobasidiaceae</taxon>
        <taxon>Botryobasidium</taxon>
    </lineage>
</organism>
<dbReference type="HOGENOM" id="CLU_148780_0_0_1"/>
<protein>
    <submittedName>
        <fullName evidence="1">Uncharacterized protein</fullName>
    </submittedName>
</protein>
<dbReference type="Proteomes" id="UP000027195">
    <property type="component" value="Unassembled WGS sequence"/>
</dbReference>
<dbReference type="EMBL" id="KL198019">
    <property type="protein sequence ID" value="KDQ19310.1"/>
    <property type="molecule type" value="Genomic_DNA"/>
</dbReference>
<keyword evidence="2" id="KW-1185">Reference proteome</keyword>
<evidence type="ECO:0000313" key="1">
    <source>
        <dbReference type="EMBL" id="KDQ19310.1"/>
    </source>
</evidence>
<accession>A0A067MXC7</accession>
<reference evidence="2" key="1">
    <citation type="journal article" date="2014" name="Proc. Natl. Acad. Sci. U.S.A.">
        <title>Extensive sampling of basidiomycete genomes demonstrates inadequacy of the white-rot/brown-rot paradigm for wood decay fungi.</title>
        <authorList>
            <person name="Riley R."/>
            <person name="Salamov A.A."/>
            <person name="Brown D.W."/>
            <person name="Nagy L.G."/>
            <person name="Floudas D."/>
            <person name="Held B.W."/>
            <person name="Levasseur A."/>
            <person name="Lombard V."/>
            <person name="Morin E."/>
            <person name="Otillar R."/>
            <person name="Lindquist E.A."/>
            <person name="Sun H."/>
            <person name="LaButti K.M."/>
            <person name="Schmutz J."/>
            <person name="Jabbour D."/>
            <person name="Luo H."/>
            <person name="Baker S.E."/>
            <person name="Pisabarro A.G."/>
            <person name="Walton J.D."/>
            <person name="Blanchette R.A."/>
            <person name="Henrissat B."/>
            <person name="Martin F."/>
            <person name="Cullen D."/>
            <person name="Hibbett D.S."/>
            <person name="Grigoriev I.V."/>
        </authorList>
    </citation>
    <scope>NUCLEOTIDE SEQUENCE [LARGE SCALE GENOMIC DNA]</scope>
    <source>
        <strain evidence="2">FD-172 SS1</strain>
    </source>
</reference>
<sequence length="146" mass="16980">MCAEERALPVSSLRQLAKSAPYIRYLCLRFTYEKAEKVAPAFERIIRALAPLPLAYLLVDVDPIDGRPTNLWIARILSLARRELPTLRVLRLQCGVQVMGWKVVVDELGEASWVHMTNEENSELKHIYEWEWRNIQIDETLLSQFD</sequence>
<dbReference type="InParanoid" id="A0A067MXC7"/>
<gene>
    <name evidence="1" type="ORF">BOTBODRAFT_27898</name>
</gene>